<dbReference type="InterPro" id="IPR027417">
    <property type="entry name" value="P-loop_NTPase"/>
</dbReference>
<keyword evidence="1" id="KW-0547">Nucleotide-binding</keyword>
<organism evidence="8 9">
    <name type="scientific">Anaeromyxobacter oryzae</name>
    <dbReference type="NCBI Taxonomy" id="2918170"/>
    <lineage>
        <taxon>Bacteria</taxon>
        <taxon>Pseudomonadati</taxon>
        <taxon>Myxococcota</taxon>
        <taxon>Myxococcia</taxon>
        <taxon>Myxococcales</taxon>
        <taxon>Cystobacterineae</taxon>
        <taxon>Anaeromyxobacteraceae</taxon>
        <taxon>Anaeromyxobacter</taxon>
    </lineage>
</organism>
<dbReference type="InterPro" id="IPR025662">
    <property type="entry name" value="Sigma_54_int_dom_ATP-bd_1"/>
</dbReference>
<dbReference type="Pfam" id="PF02954">
    <property type="entry name" value="HTH_8"/>
    <property type="match status" value="1"/>
</dbReference>
<protein>
    <submittedName>
        <fullName evidence="8">Signal transduction histidine kinase</fullName>
    </submittedName>
</protein>
<dbReference type="InterPro" id="IPR025944">
    <property type="entry name" value="Sigma_54_int_dom_CS"/>
</dbReference>
<dbReference type="CDD" id="cd00009">
    <property type="entry name" value="AAA"/>
    <property type="match status" value="1"/>
</dbReference>
<gene>
    <name evidence="8" type="ORF">AMOR_45900</name>
</gene>
<dbReference type="Pfam" id="PF13191">
    <property type="entry name" value="AAA_16"/>
    <property type="match status" value="1"/>
</dbReference>
<sequence>MAEPSARPLETVWEDEALVLSRSPPDGERPGLLVVRARPTRPGRCGGVRLEHEWALRESLDPAWAARPLELVRRDGQQTLLLEDPGGELLARQVGRPWGVEPFLRVAIGLAGALRGVHGRGLIHKDVKPGNVLADAVTGEVWLTGFGIASRFPRERQAPEPPEVIAGTLAYMAPEQTGRMNRSVDSRSDLYACGVTLYELLTGALPFAATEPMEWVHCHVARQPVPPAERVAGVPVVLSAIVMKLLAKAGEERYQTAAGLEADLRRCLAGWERRGRIEPFPLGAHDAPDRLRIPEKLYGREAEIETLLAAFERVVNHGAPELVLVRGYSGIGKSSVVRELHGALVPSRGLFAAGKFDQYRRDIPYATIAQAFDGLVRPILAQGEAELGRWRDALRRALGPNGQLVVSLVPELERVTGPQPPLPDLPAQEAQNRFQLVFRRFLGTFARREHPLVLFLDDLQWLDAATLHLLEHLLTAPDVRHLLVIGAYRDNEVGPGHPLAGTLEAIRRGGGRVREIVLGPLVRDDVGRLVADALRCDRDRAEPLARLVHEKTGGNPFFAIQFLTALVEEGLLALDPHAAGWTWELARIRAKGFTDNVVDLMVGKLTRLPAGAREALKLLACLGNRAERATLALVLEASGAEVDAALWEAVRAGLVEPVDGAYAFLHDRVQEAAYALLPPAERPAVHLRIGRLLAARTPPGELEERIFEIVNQLDRGASLLRAEDERERVVELDLLAGKRARASTAYASALRYLAAGEAMLPADAWSRRHALAFGLSFHRAECEFLTGDLPAAEARLAALSGCAGDHVERAAVTCVRAALYMTAGRSDRAIEVGLEYLRQLGVDWSPHPGDEEVRLEYDRIWRQLGDRSIDALVDLPPMRDPEWRATLDVLVEVLPPASWADRNLYCLVVARMANVSLEHGNTDASCIAYGYLGMILGPFFGDDRAGFAFGKLAEELVERRGLDRFAARVHLLYGHHVVPWMHHLHAARPLIRRAFVAAQDSGDLTFAAYACANLVTNLLASGEPLPEVEREAALGLEFARNARFGLIAELIAGQLALVRTLRGGTGDGGAVGGVRPGERRDGAGRPDVLACWTWIREMQARCHVGDPASAVEPAARAEPLLWTSYSFFEVAEYHLYAAVAHAAAHDRAPGAERGAHLEAVRASRGQLAAWAEHCPANFDSRVALVDAELARLEGRDVEAMRLHERAVALARESGFVQLEALAHDLAARFHVARGLDTIAHAHLRASRDAHARWGADGKVRQLEERHPSLRAEVASPRPTTTIGASVEQLDLAMVVRTSQAVSGEIVLERLIRTLMVIAVEHAGAARGLLVLPSGDEHRIHAEATTAPDGIAVRLLEAPATSTELPRAVLEHVLRTGERVILDDAAISGPFTDDPYVIQRRARSILCLPLVKQARPVGVLYLENDLAPGVFTPARTSVLELLASQAAISLENARLYGDLERALGELGALKDRLQHENLALKEEIDRSSMFEEIVGRSPALRAVLGRVAKVAPTDSTVLITGETGTGKELFARAIHKRSQRAARAFVGLNCAAVPATLILSELFGHEKGAFTGALQRRLGRFELADGGTLFLDEIGELSMETQVALLRVLQEREFERVGGSQPLRADVRVIAATNRDLRAAIDAGTFRSDLFYRLGVFPIEVPPLRDRREDVPLLVEHLVARYASAVGKRFARVDRRTLERLQAYPWPGNVRELQNVIERSVILCETDTFSVDESWLGGESSKAQPVPRPFREKLASREREMIEAALAESGGKVSGPAGAAARLGIPPSTLDSRIRSLRISKHRFRHD</sequence>
<feature type="domain" description="Sigma-54 factor interaction" evidence="7">
    <location>
        <begin position="1492"/>
        <end position="1721"/>
    </location>
</feature>
<dbReference type="EMBL" id="AP025591">
    <property type="protein sequence ID" value="BDG05594.1"/>
    <property type="molecule type" value="Genomic_DNA"/>
</dbReference>
<dbReference type="SUPFAM" id="SSF56112">
    <property type="entry name" value="Protein kinase-like (PK-like)"/>
    <property type="match status" value="1"/>
</dbReference>
<dbReference type="InterPro" id="IPR000719">
    <property type="entry name" value="Prot_kinase_dom"/>
</dbReference>
<dbReference type="PROSITE" id="PS50011">
    <property type="entry name" value="PROTEIN_KINASE_DOM"/>
    <property type="match status" value="1"/>
</dbReference>
<dbReference type="SMART" id="SM00065">
    <property type="entry name" value="GAF"/>
    <property type="match status" value="1"/>
</dbReference>
<dbReference type="InterPro" id="IPR002078">
    <property type="entry name" value="Sigma_54_int"/>
</dbReference>
<name>A0ABM7X1D7_9BACT</name>
<keyword evidence="4" id="KW-0238">DNA-binding</keyword>
<evidence type="ECO:0000256" key="2">
    <source>
        <dbReference type="ARBA" id="ARBA00022840"/>
    </source>
</evidence>
<dbReference type="PROSITE" id="PS00688">
    <property type="entry name" value="SIGMA54_INTERACT_3"/>
    <property type="match status" value="1"/>
</dbReference>
<dbReference type="PROSITE" id="PS00676">
    <property type="entry name" value="SIGMA54_INTERACT_2"/>
    <property type="match status" value="1"/>
</dbReference>
<dbReference type="InterPro" id="IPR003593">
    <property type="entry name" value="AAA+_ATPase"/>
</dbReference>
<evidence type="ECO:0000256" key="1">
    <source>
        <dbReference type="ARBA" id="ARBA00022741"/>
    </source>
</evidence>
<dbReference type="InterPro" id="IPR041664">
    <property type="entry name" value="AAA_16"/>
</dbReference>
<dbReference type="Gene3D" id="1.10.10.60">
    <property type="entry name" value="Homeodomain-like"/>
    <property type="match status" value="1"/>
</dbReference>
<dbReference type="InterPro" id="IPR053159">
    <property type="entry name" value="Hybrid_Histidine_Kinase"/>
</dbReference>
<proteinExistence type="predicted"/>
<reference evidence="9" key="1">
    <citation type="journal article" date="2022" name="Int. J. Syst. Evol. Microbiol.">
        <title>Anaeromyxobacter oryzae sp. nov., Anaeromyxobacter diazotrophicus sp. nov. and Anaeromyxobacter paludicola sp. nov., isolated from paddy soils.</title>
        <authorList>
            <person name="Itoh H."/>
            <person name="Xu Z."/>
            <person name="Mise K."/>
            <person name="Masuda Y."/>
            <person name="Ushijima N."/>
            <person name="Hayakawa C."/>
            <person name="Shiratori Y."/>
            <person name="Senoo K."/>
        </authorList>
    </citation>
    <scope>NUCLEOTIDE SEQUENCE [LARGE SCALE GENOMIC DNA]</scope>
    <source>
        <strain evidence="9">Red232</strain>
    </source>
</reference>
<dbReference type="SMART" id="SM00382">
    <property type="entry name" value="AAA"/>
    <property type="match status" value="2"/>
</dbReference>
<keyword evidence="3" id="KW-0805">Transcription regulation</keyword>
<accession>A0ABM7X1D7</accession>
<dbReference type="PROSITE" id="PS50045">
    <property type="entry name" value="SIGMA54_INTERACT_4"/>
    <property type="match status" value="1"/>
</dbReference>
<keyword evidence="8" id="KW-0418">Kinase</keyword>
<dbReference type="Proteomes" id="UP001162891">
    <property type="component" value="Chromosome"/>
</dbReference>
<dbReference type="SUPFAM" id="SSF52540">
    <property type="entry name" value="P-loop containing nucleoside triphosphate hydrolases"/>
    <property type="match status" value="2"/>
</dbReference>
<keyword evidence="5" id="KW-0804">Transcription</keyword>
<dbReference type="SUPFAM" id="SSF55781">
    <property type="entry name" value="GAF domain-like"/>
    <property type="match status" value="1"/>
</dbReference>
<dbReference type="Gene3D" id="3.40.50.300">
    <property type="entry name" value="P-loop containing nucleotide triphosphate hydrolases"/>
    <property type="match status" value="2"/>
</dbReference>
<keyword evidence="9" id="KW-1185">Reference proteome</keyword>
<dbReference type="RefSeq" id="WP_248354567.1">
    <property type="nucleotide sequence ID" value="NZ_AP025591.1"/>
</dbReference>
<dbReference type="GO" id="GO:0016301">
    <property type="term" value="F:kinase activity"/>
    <property type="evidence" value="ECO:0007669"/>
    <property type="project" value="UniProtKB-KW"/>
</dbReference>
<dbReference type="Gene3D" id="3.30.450.40">
    <property type="match status" value="1"/>
</dbReference>
<dbReference type="InterPro" id="IPR025943">
    <property type="entry name" value="Sigma_54_int_dom_ATP-bd_2"/>
</dbReference>
<dbReference type="CDD" id="cd14014">
    <property type="entry name" value="STKc_PknB_like"/>
    <property type="match status" value="1"/>
</dbReference>
<dbReference type="InterPro" id="IPR011009">
    <property type="entry name" value="Kinase-like_dom_sf"/>
</dbReference>
<dbReference type="InterPro" id="IPR029016">
    <property type="entry name" value="GAF-like_dom_sf"/>
</dbReference>
<dbReference type="Pfam" id="PF25601">
    <property type="entry name" value="AAA_lid_14"/>
    <property type="match status" value="1"/>
</dbReference>
<dbReference type="PROSITE" id="PS00675">
    <property type="entry name" value="SIGMA54_INTERACT_1"/>
    <property type="match status" value="1"/>
</dbReference>
<dbReference type="PANTHER" id="PTHR43642:SF1">
    <property type="entry name" value="HYBRID SIGNAL TRANSDUCTION HISTIDINE KINASE G"/>
    <property type="match status" value="1"/>
</dbReference>
<evidence type="ECO:0000256" key="3">
    <source>
        <dbReference type="ARBA" id="ARBA00023015"/>
    </source>
</evidence>
<keyword evidence="8" id="KW-0808">Transferase</keyword>
<dbReference type="Pfam" id="PF01590">
    <property type="entry name" value="GAF"/>
    <property type="match status" value="1"/>
</dbReference>
<dbReference type="Gene3D" id="1.10.510.10">
    <property type="entry name" value="Transferase(Phosphotransferase) domain 1"/>
    <property type="match status" value="1"/>
</dbReference>
<dbReference type="SMART" id="SM00220">
    <property type="entry name" value="S_TKc"/>
    <property type="match status" value="1"/>
</dbReference>
<evidence type="ECO:0000313" key="9">
    <source>
        <dbReference type="Proteomes" id="UP001162891"/>
    </source>
</evidence>
<keyword evidence="2" id="KW-0067">ATP-binding</keyword>
<feature type="domain" description="Protein kinase" evidence="6">
    <location>
        <begin position="1"/>
        <end position="268"/>
    </location>
</feature>
<dbReference type="Pfam" id="PF00069">
    <property type="entry name" value="Pkinase"/>
    <property type="match status" value="1"/>
</dbReference>
<dbReference type="Gene3D" id="1.10.8.60">
    <property type="match status" value="1"/>
</dbReference>
<dbReference type="Pfam" id="PF00158">
    <property type="entry name" value="Sigma54_activat"/>
    <property type="match status" value="1"/>
</dbReference>
<dbReference type="PANTHER" id="PTHR43642">
    <property type="entry name" value="HYBRID SIGNAL TRANSDUCTION HISTIDINE KINASE G"/>
    <property type="match status" value="1"/>
</dbReference>
<evidence type="ECO:0000256" key="4">
    <source>
        <dbReference type="ARBA" id="ARBA00023125"/>
    </source>
</evidence>
<dbReference type="InterPro" id="IPR058031">
    <property type="entry name" value="AAA_lid_NorR"/>
</dbReference>
<evidence type="ECO:0000259" key="7">
    <source>
        <dbReference type="PROSITE" id="PS50045"/>
    </source>
</evidence>
<dbReference type="InterPro" id="IPR003018">
    <property type="entry name" value="GAF"/>
</dbReference>
<evidence type="ECO:0000259" key="6">
    <source>
        <dbReference type="PROSITE" id="PS50011"/>
    </source>
</evidence>
<dbReference type="InterPro" id="IPR002197">
    <property type="entry name" value="HTH_Fis"/>
</dbReference>
<evidence type="ECO:0000313" key="8">
    <source>
        <dbReference type="EMBL" id="BDG05594.1"/>
    </source>
</evidence>
<evidence type="ECO:0000256" key="5">
    <source>
        <dbReference type="ARBA" id="ARBA00023163"/>
    </source>
</evidence>